<dbReference type="GO" id="GO:1990904">
    <property type="term" value="C:ribonucleoprotein complex"/>
    <property type="evidence" value="ECO:0007669"/>
    <property type="project" value="UniProtKB-KW"/>
</dbReference>
<dbReference type="GO" id="GO:0003735">
    <property type="term" value="F:structural constituent of ribosome"/>
    <property type="evidence" value="ECO:0007669"/>
    <property type="project" value="InterPro"/>
</dbReference>
<sequence>MTRSRRLLHEKYLKQHNVKDLLRVIAANNNRNLYELRDFNITENEAEENGYKND</sequence>
<dbReference type="Gene3D" id="3.30.1360.210">
    <property type="match status" value="1"/>
</dbReference>
<evidence type="ECO:0000256" key="1">
    <source>
        <dbReference type="ARBA" id="ARBA00007817"/>
    </source>
</evidence>
<dbReference type="GO" id="GO:0006412">
    <property type="term" value="P:translation"/>
    <property type="evidence" value="ECO:0007669"/>
    <property type="project" value="InterPro"/>
</dbReference>
<evidence type="ECO:0000313" key="5">
    <source>
        <dbReference type="EMBL" id="CDY71558.1"/>
    </source>
</evidence>
<dbReference type="Pfam" id="PF01776">
    <property type="entry name" value="Ribosomal_L22e"/>
    <property type="match status" value="1"/>
</dbReference>
<comment type="similarity">
    <text evidence="1">Belongs to the eukaryotic ribosomal protein eL22 family.</text>
</comment>
<dbReference type="STRING" id="3708.A0A078JVE7"/>
<dbReference type="EMBL" id="HG994370">
    <property type="protein sequence ID" value="CAF2062262.1"/>
    <property type="molecule type" value="Genomic_DNA"/>
</dbReference>
<evidence type="ECO:0000313" key="4">
    <source>
        <dbReference type="EMBL" id="CAF2062262.1"/>
    </source>
</evidence>
<reference evidence="5" key="1">
    <citation type="journal article" date="2014" name="Science">
        <title>Plant genetics. Early allopolyploid evolution in the post-Neolithic Brassica napus oilseed genome.</title>
        <authorList>
            <person name="Chalhoub B."/>
            <person name="Denoeud F."/>
            <person name="Liu S."/>
            <person name="Parkin I.A."/>
            <person name="Tang H."/>
            <person name="Wang X."/>
            <person name="Chiquet J."/>
            <person name="Belcram H."/>
            <person name="Tong C."/>
            <person name="Samans B."/>
            <person name="Correa M."/>
            <person name="Da Silva C."/>
            <person name="Just J."/>
            <person name="Falentin C."/>
            <person name="Koh C.S."/>
            <person name="Le Clainche I."/>
            <person name="Bernard M."/>
            <person name="Bento P."/>
            <person name="Noel B."/>
            <person name="Labadie K."/>
            <person name="Alberti A."/>
            <person name="Charles M."/>
            <person name="Arnaud D."/>
            <person name="Guo H."/>
            <person name="Daviaud C."/>
            <person name="Alamery S."/>
            <person name="Jabbari K."/>
            <person name="Zhao M."/>
            <person name="Edger P.P."/>
            <person name="Chelaifa H."/>
            <person name="Tack D."/>
            <person name="Lassalle G."/>
            <person name="Mestiri I."/>
            <person name="Schnel N."/>
            <person name="Le Paslier M.C."/>
            <person name="Fan G."/>
            <person name="Renault V."/>
            <person name="Bayer P.E."/>
            <person name="Golicz A.A."/>
            <person name="Manoli S."/>
            <person name="Lee T.H."/>
            <person name="Thi V.H."/>
            <person name="Chalabi S."/>
            <person name="Hu Q."/>
            <person name="Fan C."/>
            <person name="Tollenaere R."/>
            <person name="Lu Y."/>
            <person name="Battail C."/>
            <person name="Shen J."/>
            <person name="Sidebottom C.H."/>
            <person name="Wang X."/>
            <person name="Canaguier A."/>
            <person name="Chauveau A."/>
            <person name="Berard A."/>
            <person name="Deniot G."/>
            <person name="Guan M."/>
            <person name="Liu Z."/>
            <person name="Sun F."/>
            <person name="Lim Y.P."/>
            <person name="Lyons E."/>
            <person name="Town C.D."/>
            <person name="Bancroft I."/>
            <person name="Wang X."/>
            <person name="Meng J."/>
            <person name="Ma J."/>
            <person name="Pires J.C."/>
            <person name="King G.J."/>
            <person name="Brunel D."/>
            <person name="Delourme R."/>
            <person name="Renard M."/>
            <person name="Aury J.M."/>
            <person name="Adams K.L."/>
            <person name="Batley J."/>
            <person name="Snowdon R.J."/>
            <person name="Tost J."/>
            <person name="Edwards D."/>
            <person name="Zhou Y."/>
            <person name="Hua W."/>
            <person name="Sharpe A.G."/>
            <person name="Paterson A.H."/>
            <person name="Guan C."/>
            <person name="Wincker P."/>
        </authorList>
    </citation>
    <scope>NUCLEOTIDE SEQUENCE [LARGE SCALE GENOMIC DNA]</scope>
</reference>
<evidence type="ECO:0000256" key="3">
    <source>
        <dbReference type="ARBA" id="ARBA00023274"/>
    </source>
</evidence>
<keyword evidence="3" id="KW-0687">Ribonucleoprotein</keyword>
<dbReference type="EMBL" id="LK046365">
    <property type="protein sequence ID" value="CDY71558.1"/>
    <property type="molecule type" value="Genomic_DNA"/>
</dbReference>
<name>A0A078JVE7_BRANA</name>
<reference evidence="4" key="3">
    <citation type="submission" date="2021-01" db="EMBL/GenBank/DDBJ databases">
        <authorList>
            <consortium name="Genoscope - CEA"/>
            <person name="William W."/>
        </authorList>
    </citation>
    <scope>NUCLEOTIDE SEQUENCE</scope>
</reference>
<organism evidence="5">
    <name type="scientific">Brassica napus</name>
    <name type="common">Rape</name>
    <dbReference type="NCBI Taxonomy" id="3708"/>
    <lineage>
        <taxon>Eukaryota</taxon>
        <taxon>Viridiplantae</taxon>
        <taxon>Streptophyta</taxon>
        <taxon>Embryophyta</taxon>
        <taxon>Tracheophyta</taxon>
        <taxon>Spermatophyta</taxon>
        <taxon>Magnoliopsida</taxon>
        <taxon>eudicotyledons</taxon>
        <taxon>Gunneridae</taxon>
        <taxon>Pentapetalae</taxon>
        <taxon>rosids</taxon>
        <taxon>malvids</taxon>
        <taxon>Brassicales</taxon>
        <taxon>Brassicaceae</taxon>
        <taxon>Brassiceae</taxon>
        <taxon>Brassica</taxon>
    </lineage>
</organism>
<accession>A0A078JVE7</accession>
<dbReference type="AlphaFoldDB" id="A0A078JVE7"/>
<reference evidence="5" key="2">
    <citation type="submission" date="2014-06" db="EMBL/GenBank/DDBJ databases">
        <authorList>
            <person name="Genoscope - CEA"/>
        </authorList>
    </citation>
    <scope>NUCLEOTIDE SEQUENCE</scope>
</reference>
<dbReference type="InterPro" id="IPR038526">
    <property type="entry name" value="Ribosomal_eL22_sf"/>
</dbReference>
<dbReference type="PANTHER" id="PTHR10064:SF36">
    <property type="entry name" value="LARGE RIBOSOMAL SUBUNIT PROTEIN EL22Z"/>
    <property type="match status" value="1"/>
</dbReference>
<dbReference type="GO" id="GO:0005840">
    <property type="term" value="C:ribosome"/>
    <property type="evidence" value="ECO:0007669"/>
    <property type="project" value="UniProtKB-KW"/>
</dbReference>
<dbReference type="Gramene" id="CDY71558">
    <property type="protein sequence ID" value="CDY71558"/>
    <property type="gene ID" value="GSBRNA2T00017104001"/>
</dbReference>
<keyword evidence="2" id="KW-0689">Ribosomal protein</keyword>
<dbReference type="PaxDb" id="3708-A0A078JVE7"/>
<protein>
    <submittedName>
        <fullName evidence="4">(rape) hypothetical protein</fullName>
    </submittedName>
    <submittedName>
        <fullName evidence="5">BnaCnng73420D protein</fullName>
    </submittedName>
</protein>
<dbReference type="Proteomes" id="UP001295469">
    <property type="component" value="Chromosome C06"/>
</dbReference>
<dbReference type="InterPro" id="IPR002671">
    <property type="entry name" value="Ribosomal_eL22"/>
</dbReference>
<evidence type="ECO:0000256" key="2">
    <source>
        <dbReference type="ARBA" id="ARBA00022980"/>
    </source>
</evidence>
<dbReference type="PANTHER" id="PTHR10064">
    <property type="entry name" value="60S RIBOSOMAL PROTEIN L22"/>
    <property type="match status" value="1"/>
</dbReference>
<proteinExistence type="inferred from homology"/>
<gene>
    <name evidence="5" type="primary">BnaCnng73420D</name>
    <name evidence="4" type="ORF">DARMORV10_C06P38040.1</name>
    <name evidence="5" type="ORF">GSBRNA2T00017104001</name>
</gene>